<evidence type="ECO:0000313" key="1">
    <source>
        <dbReference type="EMBL" id="KAK6992288.1"/>
    </source>
</evidence>
<dbReference type="EMBL" id="JAWWNJ010000111">
    <property type="protein sequence ID" value="KAK6992288.1"/>
    <property type="molecule type" value="Genomic_DNA"/>
</dbReference>
<gene>
    <name evidence="1" type="ORF">R3P38DRAFT_3086640</name>
</gene>
<keyword evidence="2" id="KW-1185">Reference proteome</keyword>
<sequence length="52" mass="6327">MWIPPMLRDSFCMPWCHLVISWRGVKSLDLSSFVHGAEWEKCIEQRYRNMQQ</sequence>
<accession>A0AAV9ZTU3</accession>
<protein>
    <submittedName>
        <fullName evidence="1">Uncharacterized protein</fullName>
    </submittedName>
</protein>
<reference evidence="1 2" key="1">
    <citation type="journal article" date="2024" name="J Genomics">
        <title>Draft genome sequencing and assembly of Favolaschia claudopus CIRM-BRFM 2984 isolated from oak limbs.</title>
        <authorList>
            <person name="Navarro D."/>
            <person name="Drula E."/>
            <person name="Chaduli D."/>
            <person name="Cazenave R."/>
            <person name="Ahrendt S."/>
            <person name="Wang J."/>
            <person name="Lipzen A."/>
            <person name="Daum C."/>
            <person name="Barry K."/>
            <person name="Grigoriev I.V."/>
            <person name="Favel A."/>
            <person name="Rosso M.N."/>
            <person name="Martin F."/>
        </authorList>
    </citation>
    <scope>NUCLEOTIDE SEQUENCE [LARGE SCALE GENOMIC DNA]</scope>
    <source>
        <strain evidence="1 2">CIRM-BRFM 2984</strain>
    </source>
</reference>
<name>A0AAV9ZTU3_9AGAR</name>
<dbReference type="AlphaFoldDB" id="A0AAV9ZTU3"/>
<evidence type="ECO:0000313" key="2">
    <source>
        <dbReference type="Proteomes" id="UP001362999"/>
    </source>
</evidence>
<proteinExistence type="predicted"/>
<organism evidence="1 2">
    <name type="scientific">Favolaschia claudopus</name>
    <dbReference type="NCBI Taxonomy" id="2862362"/>
    <lineage>
        <taxon>Eukaryota</taxon>
        <taxon>Fungi</taxon>
        <taxon>Dikarya</taxon>
        <taxon>Basidiomycota</taxon>
        <taxon>Agaricomycotina</taxon>
        <taxon>Agaricomycetes</taxon>
        <taxon>Agaricomycetidae</taxon>
        <taxon>Agaricales</taxon>
        <taxon>Marasmiineae</taxon>
        <taxon>Mycenaceae</taxon>
        <taxon>Favolaschia</taxon>
    </lineage>
</organism>
<dbReference type="Proteomes" id="UP001362999">
    <property type="component" value="Unassembled WGS sequence"/>
</dbReference>
<comment type="caution">
    <text evidence="1">The sequence shown here is derived from an EMBL/GenBank/DDBJ whole genome shotgun (WGS) entry which is preliminary data.</text>
</comment>